<sequence length="50" mass="5269">MGVGAIRHVAGGHRAAARRGRASDDPTRPVVDLSTGLSRVRCGRGRMATR</sequence>
<organism evidence="2">
    <name type="scientific">uncultured Thermomicrobiales bacterium</name>
    <dbReference type="NCBI Taxonomy" id="1645740"/>
    <lineage>
        <taxon>Bacteria</taxon>
        <taxon>Pseudomonadati</taxon>
        <taxon>Thermomicrobiota</taxon>
        <taxon>Thermomicrobia</taxon>
        <taxon>Thermomicrobiales</taxon>
        <taxon>environmental samples</taxon>
    </lineage>
</organism>
<feature type="region of interest" description="Disordered" evidence="1">
    <location>
        <begin position="1"/>
        <end position="32"/>
    </location>
</feature>
<evidence type="ECO:0000313" key="2">
    <source>
        <dbReference type="EMBL" id="CAA9543173.1"/>
    </source>
</evidence>
<proteinExistence type="predicted"/>
<gene>
    <name evidence="2" type="ORF">AVDCRST_MAG33-215</name>
</gene>
<dbReference type="EMBL" id="CADCWK010000018">
    <property type="protein sequence ID" value="CAA9543173.1"/>
    <property type="molecule type" value="Genomic_DNA"/>
</dbReference>
<name>A0A6J4UAN5_9BACT</name>
<dbReference type="AlphaFoldDB" id="A0A6J4UAN5"/>
<feature type="compositionally biased region" description="Low complexity" evidence="1">
    <location>
        <begin position="1"/>
        <end position="14"/>
    </location>
</feature>
<evidence type="ECO:0000256" key="1">
    <source>
        <dbReference type="SAM" id="MobiDB-lite"/>
    </source>
</evidence>
<accession>A0A6J4UAN5</accession>
<reference evidence="2" key="1">
    <citation type="submission" date="2020-02" db="EMBL/GenBank/DDBJ databases">
        <authorList>
            <person name="Meier V. D."/>
        </authorList>
    </citation>
    <scope>NUCLEOTIDE SEQUENCE</scope>
    <source>
        <strain evidence="2">AVDCRST_MAG33</strain>
    </source>
</reference>
<protein>
    <submittedName>
        <fullName evidence="2">Uncharacterized protein</fullName>
    </submittedName>
</protein>